<keyword evidence="5" id="KW-0720">Serine protease</keyword>
<organism evidence="7 8">
    <name type="scientific">Glycocaulis alkaliphilus</name>
    <dbReference type="NCBI Taxonomy" id="1434191"/>
    <lineage>
        <taxon>Bacteria</taxon>
        <taxon>Pseudomonadati</taxon>
        <taxon>Pseudomonadota</taxon>
        <taxon>Alphaproteobacteria</taxon>
        <taxon>Maricaulales</taxon>
        <taxon>Maricaulaceae</taxon>
        <taxon>Glycocaulis</taxon>
    </lineage>
</organism>
<dbReference type="RefSeq" id="WP_127566794.1">
    <property type="nucleotide sequence ID" value="NZ_BMFB01000003.1"/>
</dbReference>
<evidence type="ECO:0000256" key="1">
    <source>
        <dbReference type="ARBA" id="ARBA00007039"/>
    </source>
</evidence>
<evidence type="ECO:0000256" key="4">
    <source>
        <dbReference type="ARBA" id="ARBA00022801"/>
    </source>
</evidence>
<evidence type="ECO:0000256" key="6">
    <source>
        <dbReference type="RuleBase" id="RU003567"/>
    </source>
</evidence>
<dbReference type="CDD" id="cd07016">
    <property type="entry name" value="S14_ClpP_1"/>
    <property type="match status" value="1"/>
</dbReference>
<dbReference type="InterPro" id="IPR023562">
    <property type="entry name" value="ClpP/TepA"/>
</dbReference>
<comment type="similarity">
    <text evidence="1 6">Belongs to the peptidase S14 family.</text>
</comment>
<dbReference type="GO" id="GO:0051117">
    <property type="term" value="F:ATPase binding"/>
    <property type="evidence" value="ECO:0007669"/>
    <property type="project" value="TreeGrafter"/>
</dbReference>
<dbReference type="PANTHER" id="PTHR10381">
    <property type="entry name" value="ATP-DEPENDENT CLP PROTEASE PROTEOLYTIC SUBUNIT"/>
    <property type="match status" value="1"/>
</dbReference>
<keyword evidence="4" id="KW-0378">Hydrolase</keyword>
<keyword evidence="8" id="KW-1185">Reference proteome</keyword>
<dbReference type="Gene3D" id="3.90.226.10">
    <property type="entry name" value="2-enoyl-CoA Hydratase, Chain A, domain 1"/>
    <property type="match status" value="1"/>
</dbReference>
<gene>
    <name evidence="7" type="ORF">X907_1571</name>
</gene>
<dbReference type="Pfam" id="PF00574">
    <property type="entry name" value="CLP_protease"/>
    <property type="match status" value="1"/>
</dbReference>
<dbReference type="PANTHER" id="PTHR10381:SF70">
    <property type="entry name" value="ATP-DEPENDENT CLP PROTEASE PROTEOLYTIC SUBUNIT"/>
    <property type="match status" value="1"/>
</dbReference>
<dbReference type="AlphaFoldDB" id="A0A3T0E9J5"/>
<evidence type="ECO:0000313" key="8">
    <source>
        <dbReference type="Proteomes" id="UP000286954"/>
    </source>
</evidence>
<reference evidence="7 8" key="1">
    <citation type="submission" date="2016-12" db="EMBL/GenBank/DDBJ databases">
        <title>The genome of dimorphic prosthecate Glycocaulis alkaliphilus 6b-8t, isolated from crude oil dictates its adaptability in petroleum environments.</title>
        <authorList>
            <person name="Wu X.-L."/>
            <person name="Geng S."/>
        </authorList>
    </citation>
    <scope>NUCLEOTIDE SEQUENCE [LARGE SCALE GENOMIC DNA]</scope>
    <source>
        <strain evidence="7 8">6B-8</strain>
    </source>
</reference>
<dbReference type="GO" id="GO:0004252">
    <property type="term" value="F:serine-type endopeptidase activity"/>
    <property type="evidence" value="ECO:0007669"/>
    <property type="project" value="InterPro"/>
</dbReference>
<dbReference type="InterPro" id="IPR001907">
    <property type="entry name" value="ClpP"/>
</dbReference>
<accession>A0A3T0E9J5</accession>
<dbReference type="GO" id="GO:0009368">
    <property type="term" value="C:endopeptidase Clp complex"/>
    <property type="evidence" value="ECO:0007669"/>
    <property type="project" value="TreeGrafter"/>
</dbReference>
<dbReference type="KEGG" id="gak:X907_1571"/>
<evidence type="ECO:0000313" key="7">
    <source>
        <dbReference type="EMBL" id="AZU04103.1"/>
    </source>
</evidence>
<dbReference type="NCBIfam" id="NF045542">
    <property type="entry name" value="Clp_rel_HeadMat"/>
    <property type="match status" value="1"/>
</dbReference>
<keyword evidence="2" id="KW-0963">Cytoplasm</keyword>
<dbReference type="InterPro" id="IPR029045">
    <property type="entry name" value="ClpP/crotonase-like_dom_sf"/>
</dbReference>
<dbReference type="OrthoDB" id="9806592at2"/>
<evidence type="ECO:0000256" key="3">
    <source>
        <dbReference type="ARBA" id="ARBA00022670"/>
    </source>
</evidence>
<keyword evidence="3 7" id="KW-0645">Protease</keyword>
<dbReference type="Proteomes" id="UP000286954">
    <property type="component" value="Chromosome"/>
</dbReference>
<proteinExistence type="inferred from homology"/>
<dbReference type="GO" id="GO:0006515">
    <property type="term" value="P:protein quality control for misfolded or incompletely synthesized proteins"/>
    <property type="evidence" value="ECO:0007669"/>
    <property type="project" value="TreeGrafter"/>
</dbReference>
<evidence type="ECO:0000256" key="5">
    <source>
        <dbReference type="ARBA" id="ARBA00022825"/>
    </source>
</evidence>
<protein>
    <recommendedName>
        <fullName evidence="6">ATP-dependent Clp protease proteolytic subunit</fullName>
    </recommendedName>
</protein>
<evidence type="ECO:0000256" key="2">
    <source>
        <dbReference type="ARBA" id="ARBA00022490"/>
    </source>
</evidence>
<name>A0A3T0E9J5_9PROT</name>
<dbReference type="GO" id="GO:0004176">
    <property type="term" value="F:ATP-dependent peptidase activity"/>
    <property type="evidence" value="ECO:0007669"/>
    <property type="project" value="InterPro"/>
</dbReference>
<sequence length="276" mass="29559">MKLPFNRPSAIALPPKPKGLSQQMSLAGVANPVFSLSNENGRAVIRIFEEIGHGGVTAKALAGMLAEAGSLPVTLQVNSPGGEVWEGVAMYNLLREHRQPVRVEVMSVAASAASVLIMAAEDIRIARNARLMIHCAWIIALGNADGLREAADLLEQIDGDLARTYAERSGQGVDPVMAMMKAETWMSADQAVELGFADRLLDREADPEPVPANRATCTPQSKRDLERSLRELGFAKAAATAIAAGGYAALSGTPQDEEWHQLAREIETIRAEILKG</sequence>
<dbReference type="PRINTS" id="PR00127">
    <property type="entry name" value="CLPPROTEASEP"/>
</dbReference>
<dbReference type="SUPFAM" id="SSF52096">
    <property type="entry name" value="ClpP/crotonase"/>
    <property type="match status" value="1"/>
</dbReference>
<dbReference type="EMBL" id="CP018911">
    <property type="protein sequence ID" value="AZU04103.1"/>
    <property type="molecule type" value="Genomic_DNA"/>
</dbReference>